<evidence type="ECO:0000313" key="2">
    <source>
        <dbReference type="EMBL" id="MCV3288941.1"/>
    </source>
</evidence>
<dbReference type="EMBL" id="JAJVCY010000018">
    <property type="protein sequence ID" value="MCV3288941.1"/>
    <property type="molecule type" value="Genomic_DNA"/>
</dbReference>
<dbReference type="Proteomes" id="UP001208651">
    <property type="component" value="Unassembled WGS sequence"/>
</dbReference>
<keyword evidence="1" id="KW-1133">Transmembrane helix</keyword>
<feature type="transmembrane region" description="Helical" evidence="1">
    <location>
        <begin position="77"/>
        <end position="95"/>
    </location>
</feature>
<gene>
    <name evidence="2" type="ORF">LZT28_11850</name>
</gene>
<dbReference type="RefSeq" id="WP_263685338.1">
    <property type="nucleotide sequence ID" value="NZ_JAJVCY010000018.1"/>
</dbReference>
<feature type="transmembrane region" description="Helical" evidence="1">
    <location>
        <begin position="157"/>
        <end position="177"/>
    </location>
</feature>
<evidence type="ECO:0000256" key="1">
    <source>
        <dbReference type="SAM" id="Phobius"/>
    </source>
</evidence>
<reference evidence="2" key="1">
    <citation type="submission" date="2022-01" db="EMBL/GenBank/DDBJ databases">
        <title>Comparison of Fish pathogen Aeromonas spp.</title>
        <authorList>
            <person name="Dubey S."/>
            <person name="Sorum H."/>
            <person name="Munangandu H.M."/>
        </authorList>
    </citation>
    <scope>NUCLEOTIDE SEQUENCE</scope>
    <source>
        <strain evidence="2">SD/21-15</strain>
    </source>
</reference>
<comment type="caution">
    <text evidence="2">The sequence shown here is derived from an EMBL/GenBank/DDBJ whole genome shotgun (WGS) entry which is preliminary data.</text>
</comment>
<name>A0AAW5RJK7_AERME</name>
<keyword evidence="1" id="KW-0812">Transmembrane</keyword>
<sequence>MYIPANLDTTQFQDDNLLKKTRFWLPIALAIFLVLLRMENNTAFTPIVDRWAILLSAYWPALADWMSRSAFPPITGLWFSLLAILFPYYVFLFSCHKPYADKMVNKWLCAGVKRHLYPLLLVVLVGCFSALAIWVALPEETQCRYDCVHKVVIIQMIYGSCLLLSNCYLWSMVFFWLKNFNVIHLNHT</sequence>
<protein>
    <submittedName>
        <fullName evidence="2">Uncharacterized protein</fullName>
    </submittedName>
</protein>
<proteinExistence type="predicted"/>
<evidence type="ECO:0000313" key="3">
    <source>
        <dbReference type="Proteomes" id="UP001208651"/>
    </source>
</evidence>
<keyword evidence="1" id="KW-0472">Membrane</keyword>
<feature type="transmembrane region" description="Helical" evidence="1">
    <location>
        <begin position="116"/>
        <end position="137"/>
    </location>
</feature>
<dbReference type="AlphaFoldDB" id="A0AAW5RJK7"/>
<accession>A0AAW5RJK7</accession>
<organism evidence="2 3">
    <name type="scientific">Aeromonas media</name>
    <dbReference type="NCBI Taxonomy" id="651"/>
    <lineage>
        <taxon>Bacteria</taxon>
        <taxon>Pseudomonadati</taxon>
        <taxon>Pseudomonadota</taxon>
        <taxon>Gammaproteobacteria</taxon>
        <taxon>Aeromonadales</taxon>
        <taxon>Aeromonadaceae</taxon>
        <taxon>Aeromonas</taxon>
    </lineage>
</organism>
<feature type="transmembrane region" description="Helical" evidence="1">
    <location>
        <begin position="23"/>
        <end position="39"/>
    </location>
</feature>